<dbReference type="PANTHER" id="PTHR14374">
    <property type="entry name" value="FOIE GRAS"/>
    <property type="match status" value="1"/>
</dbReference>
<keyword evidence="6" id="KW-0931">ER-Golgi transport</keyword>
<feature type="domain" description="Trafficking protein particle complex subunit 11 C-terminal" evidence="9">
    <location>
        <begin position="1096"/>
        <end position="1149"/>
    </location>
</feature>
<dbReference type="InterPro" id="IPR021773">
    <property type="entry name" value="TPC11"/>
</dbReference>
<evidence type="ECO:0000256" key="3">
    <source>
        <dbReference type="ARBA" id="ARBA00007051"/>
    </source>
</evidence>
<dbReference type="PaxDb" id="2711-XP_006467127.1"/>
<dbReference type="InterPro" id="IPR025876">
    <property type="entry name" value="TRAPPC11_C"/>
</dbReference>
<evidence type="ECO:0000256" key="6">
    <source>
        <dbReference type="ARBA" id="ARBA00022892"/>
    </source>
</evidence>
<evidence type="ECO:0000313" key="11">
    <source>
        <dbReference type="Proteomes" id="UP000027120"/>
    </source>
</evidence>
<dbReference type="AlphaFoldDB" id="A0A067G7S3"/>
<evidence type="ECO:0000256" key="7">
    <source>
        <dbReference type="ARBA" id="ARBA00023034"/>
    </source>
</evidence>
<sequence>MEEYPEEWRTPPVCLISVVGLAEHEHHRLISTHLLSEQPPTNTLALPDLSKLLHLLSKKPKQPLDATSSSSPAAGILKRDWLMKHRTRVPSVVAALFSSDQVYGDPAQWLQVCSDLDLLKAAIKPRNIKLVVIVVNDTLSDHNDVYEERFIALRKRAELDSKYILTFNPNTASDLQISLNRLASIFGELSLAYYRDEGRRIKTRVEKKTLNVNSIDLNIRYCFKVAVYAEFRRDWVEALRFYEDAYHMLREMIGTSTRLPPIQRLVEIKTIAELLHFKISTVLLHGGKLKEAITWFHQHNASYKKLVGAPEVVFLHWEWLSRQFLVFAELLDTSSVPAQSISSLVLATADRPLTESEFHPSYYYQLAAHYLKEKRSSLEIALSMSESASELDSSADSVAPSVYIGQFDRLLEQGDTVSKQPLTDEDYTRYVIAEGKRFQDTYEILGLLKKSCESYGNHKARRMGSFCGFQMAVEYFALDDFNNAKQLFDGVANQYRQEGWVTLLWEVLGYLRECSRKQGIVRDFVEYSLEMAALPVSSGTDVQPFSFKECGPAGPPTLSQREIIHKEVFELVSREVGLASVEDNNCIKISRDNPLHLEVDLVSPLRLVILASVAFHEQIIKPGVSTLITVSLLSQLPLTVEINQLEIQFNQSECNFVIINAQRPLLAATNDGLQVHRAESTPLILITNRWLRLTYEIKSEQSGKLECISVVAKMGPHFTICCRAESPASMEDLPLWKFEDRVETFPTKDPALAFSGQKATHVEEPDPQVDVDLGASGPALVGESFMIPVTVASRGHDIYSGELKINLVDVKGGGLFSPRETEASSMESHHVELLGIVGPEEEELGPGEIEKIQQSFGLVSIPFLKSGESWSCKLEIKWHRPKPVMLFVSLGYSPLNNESTAQKVHVHKSLQIEGMAAIAVGHRFMLPFRRDPLLLSRIKPVSDSEQLASLPLNETSLLIVSAKNCTEVSLQLQSVAIDNEDGDSERVCSVQHGGENLSGPSLLMPGEEFKKVFTIVPKVESSKLGLGTVCLRWRRDCGIDDHSGSCETEAWVVSKHKLPDVEVELSPLVVSLECPPYAVLGEPFTYTIKIWNQTKLLQEVKFCVADAQSFVLSGVHNDTVFVLPKSKHILCYKVVPLGSGLLQLPKVTVISVRYSAEFQASNTASTVFVFPSKPDFKVAADVGKREMESIASE</sequence>
<evidence type="ECO:0000256" key="2">
    <source>
        <dbReference type="ARBA" id="ARBA00004222"/>
    </source>
</evidence>
<dbReference type="PANTHER" id="PTHR14374:SF0">
    <property type="entry name" value="TRAFFICKING PROTEIN PARTICLE COMPLEX SUBUNIT 11"/>
    <property type="match status" value="1"/>
</dbReference>
<dbReference type="GO" id="GO:0016192">
    <property type="term" value="P:vesicle-mediated transport"/>
    <property type="evidence" value="ECO:0007669"/>
    <property type="project" value="UniProtKB-KW"/>
</dbReference>
<evidence type="ECO:0000259" key="9">
    <source>
        <dbReference type="Pfam" id="PF12742"/>
    </source>
</evidence>
<proteinExistence type="inferred from homology"/>
<evidence type="ECO:0000259" key="8">
    <source>
        <dbReference type="Pfam" id="PF11817"/>
    </source>
</evidence>
<dbReference type="EMBL" id="KK784889">
    <property type="protein sequence ID" value="KDO71597.1"/>
    <property type="molecule type" value="Genomic_DNA"/>
</dbReference>
<evidence type="ECO:0000256" key="1">
    <source>
        <dbReference type="ARBA" id="ARBA00001995"/>
    </source>
</evidence>
<comment type="function">
    <text evidence="1">Involved in endoplasmic reticulum to Golgi apparatus trafficking at a very early stage.</text>
</comment>
<evidence type="ECO:0000256" key="4">
    <source>
        <dbReference type="ARBA" id="ARBA00021520"/>
    </source>
</evidence>
<keyword evidence="11" id="KW-1185">Reference proteome</keyword>
<dbReference type="GO" id="GO:0005794">
    <property type="term" value="C:Golgi apparatus"/>
    <property type="evidence" value="ECO:0007669"/>
    <property type="project" value="UniProtKB-SubCell"/>
</dbReference>
<dbReference type="STRING" id="2711.A0A067G7S3"/>
<evidence type="ECO:0000313" key="10">
    <source>
        <dbReference type="EMBL" id="KDO71597.1"/>
    </source>
</evidence>
<dbReference type="Pfam" id="PF11817">
    <property type="entry name" value="Foie-gras_1"/>
    <property type="match status" value="1"/>
</dbReference>
<dbReference type="SMR" id="A0A067G7S3"/>
<name>A0A067G7S3_CITSI</name>
<evidence type="ECO:0000256" key="5">
    <source>
        <dbReference type="ARBA" id="ARBA00022448"/>
    </source>
</evidence>
<keyword evidence="5" id="KW-0813">Transport</keyword>
<dbReference type="Proteomes" id="UP000027120">
    <property type="component" value="Unassembled WGS sequence"/>
</dbReference>
<organism evidence="10 11">
    <name type="scientific">Citrus sinensis</name>
    <name type="common">Sweet orange</name>
    <name type="synonym">Citrus aurantium var. sinensis</name>
    <dbReference type="NCBI Taxonomy" id="2711"/>
    <lineage>
        <taxon>Eukaryota</taxon>
        <taxon>Viridiplantae</taxon>
        <taxon>Streptophyta</taxon>
        <taxon>Embryophyta</taxon>
        <taxon>Tracheophyta</taxon>
        <taxon>Spermatophyta</taxon>
        <taxon>Magnoliopsida</taxon>
        <taxon>eudicotyledons</taxon>
        <taxon>Gunneridae</taxon>
        <taxon>Pentapetalae</taxon>
        <taxon>rosids</taxon>
        <taxon>malvids</taxon>
        <taxon>Sapindales</taxon>
        <taxon>Rutaceae</taxon>
        <taxon>Aurantioideae</taxon>
        <taxon>Citrus</taxon>
    </lineage>
</organism>
<gene>
    <name evidence="10" type="ORF">CISIN_1g040980mg</name>
</gene>
<reference evidence="10 11" key="1">
    <citation type="submission" date="2014-04" db="EMBL/GenBank/DDBJ databases">
        <authorList>
            <consortium name="International Citrus Genome Consortium"/>
            <person name="Gmitter F."/>
            <person name="Chen C."/>
            <person name="Farmerie W."/>
            <person name="Harkins T."/>
            <person name="Desany B."/>
            <person name="Mohiuddin M."/>
            <person name="Kodira C."/>
            <person name="Borodovsky M."/>
            <person name="Lomsadze A."/>
            <person name="Burns P."/>
            <person name="Jenkins J."/>
            <person name="Prochnik S."/>
            <person name="Shu S."/>
            <person name="Chapman J."/>
            <person name="Pitluck S."/>
            <person name="Schmutz J."/>
            <person name="Rokhsar D."/>
        </authorList>
    </citation>
    <scope>NUCLEOTIDE SEQUENCE</scope>
</reference>
<dbReference type="Pfam" id="PF12742">
    <property type="entry name" value="Gryzun-like"/>
    <property type="match status" value="1"/>
</dbReference>
<accession>A0A067G7S3</accession>
<comment type="similarity">
    <text evidence="3">Belongs to the TRAPPC11 family.</text>
</comment>
<feature type="domain" description="Trafficking protein particle complex subunit 11" evidence="8">
    <location>
        <begin position="264"/>
        <end position="533"/>
    </location>
</feature>
<keyword evidence="7" id="KW-0333">Golgi apparatus</keyword>
<protein>
    <recommendedName>
        <fullName evidence="4">Trafficking protein particle complex subunit 11</fullName>
    </recommendedName>
</protein>
<dbReference type="eggNOG" id="KOG4386">
    <property type="taxonomic scope" value="Eukaryota"/>
</dbReference>
<comment type="subcellular location">
    <subcellularLocation>
        <location evidence="2">Golgi apparatus</location>
        <location evidence="2">cis-Golgi network</location>
    </subcellularLocation>
</comment>